<evidence type="ECO:0000313" key="2">
    <source>
        <dbReference type="Proteomes" id="UP000028500"/>
    </source>
</evidence>
<keyword evidence="2" id="KW-1185">Reference proteome</keyword>
<comment type="caution">
    <text evidence="1">The sequence shown here is derived from an EMBL/GenBank/DDBJ whole genome shotgun (WGS) entry which is preliminary data.</text>
</comment>
<dbReference type="Pfam" id="PF05534">
    <property type="entry name" value="HicB"/>
    <property type="match status" value="1"/>
</dbReference>
<dbReference type="InterPro" id="IPR010985">
    <property type="entry name" value="Ribbon_hlx_hlx"/>
</dbReference>
<organism evidence="1 2">
    <name type="scientific">Xenorhabdus bovienii str. kraussei Quebec</name>
    <dbReference type="NCBI Taxonomy" id="1398203"/>
    <lineage>
        <taxon>Bacteria</taxon>
        <taxon>Pseudomonadati</taxon>
        <taxon>Pseudomonadota</taxon>
        <taxon>Gammaproteobacteria</taxon>
        <taxon>Enterobacterales</taxon>
        <taxon>Morganellaceae</taxon>
        <taxon>Xenorhabdus</taxon>
    </lineage>
</organism>
<dbReference type="GO" id="GO:0043565">
    <property type="term" value="F:sequence-specific DNA binding"/>
    <property type="evidence" value="ECO:0007669"/>
    <property type="project" value="UniProtKB-ARBA"/>
</dbReference>
<dbReference type="RefSeq" id="WP_038245978.1">
    <property type="nucleotide sequence ID" value="NZ_CAWLZI010000118.1"/>
</dbReference>
<evidence type="ECO:0000313" key="1">
    <source>
        <dbReference type="EMBL" id="CDH18435.1"/>
    </source>
</evidence>
<dbReference type="HOGENOM" id="CLU_134927_1_0_6"/>
<dbReference type="Proteomes" id="UP000028500">
    <property type="component" value="Unassembled WGS sequence"/>
</dbReference>
<dbReference type="EMBL" id="CBSY010000027">
    <property type="protein sequence ID" value="CDH18435.1"/>
    <property type="molecule type" value="Genomic_DNA"/>
</dbReference>
<dbReference type="InterPro" id="IPR008651">
    <property type="entry name" value="Uncharacterised_HicB"/>
</dbReference>
<dbReference type="SUPFAM" id="SSF47598">
    <property type="entry name" value="Ribbon-helix-helix"/>
    <property type="match status" value="1"/>
</dbReference>
<dbReference type="OrthoDB" id="5297106at2"/>
<gene>
    <name evidence="1" type="ORF">XBKQ1_1220007</name>
</gene>
<protein>
    <submittedName>
        <fullName evidence="1">HicB like protein (HibBA toxin-antitoxin system)</fullName>
    </submittedName>
</protein>
<proteinExistence type="predicted"/>
<dbReference type="GO" id="GO:0006355">
    <property type="term" value="P:regulation of DNA-templated transcription"/>
    <property type="evidence" value="ECO:0007669"/>
    <property type="project" value="InterPro"/>
</dbReference>
<sequence>MNKQNINMMEIAGQPVVISYVPEINMFRGKFVGLSGYCDFVADSIAGLHTEGRISLDEYLSDCREADIEPYQQREKTKTFTLRYPESFGERLNRAAAEQQVSVNSFILYTLNEHLRNV</sequence>
<dbReference type="InterPro" id="IPR013321">
    <property type="entry name" value="Arc_rbn_hlx_hlx"/>
</dbReference>
<accession>A0A077P1Z1</accession>
<dbReference type="AlphaFoldDB" id="A0A077P1Z1"/>
<name>A0A077P1Z1_XENBV</name>
<reference evidence="1" key="1">
    <citation type="submission" date="2013-07" db="EMBL/GenBank/DDBJ databases">
        <title>Sub-species coevolution in mutualistic symbiosis.</title>
        <authorList>
            <person name="Murfin K."/>
            <person name="Klassen J."/>
            <person name="Lee M."/>
            <person name="Forst S."/>
            <person name="Stock P."/>
            <person name="Goodrich-Blair H."/>
        </authorList>
    </citation>
    <scope>NUCLEOTIDE SEQUENCE [LARGE SCALE GENOMIC DNA]</scope>
    <source>
        <strain evidence="1">Kraussei Quebec</strain>
    </source>
</reference>
<dbReference type="Gene3D" id="1.10.1220.10">
    <property type="entry name" value="Met repressor-like"/>
    <property type="match status" value="1"/>
</dbReference>